<dbReference type="Gene3D" id="3.30.930.10">
    <property type="entry name" value="Bira Bifunctional Protein, Domain 2"/>
    <property type="match status" value="1"/>
</dbReference>
<dbReference type="InterPro" id="IPR041715">
    <property type="entry name" value="HisRS-like_core"/>
</dbReference>
<proteinExistence type="inferred from homology"/>
<comment type="similarity">
    <text evidence="1 9">Belongs to the class-II aminoacyl-tRNA synthetase family.</text>
</comment>
<dbReference type="Pfam" id="PF03129">
    <property type="entry name" value="HGTP_anticodon"/>
    <property type="match status" value="1"/>
</dbReference>
<evidence type="ECO:0000256" key="7">
    <source>
        <dbReference type="ARBA" id="ARBA00023146"/>
    </source>
</evidence>
<dbReference type="STRING" id="1702214.AL399_01645"/>
<evidence type="ECO:0000256" key="6">
    <source>
        <dbReference type="ARBA" id="ARBA00022917"/>
    </source>
</evidence>
<feature type="binding site" evidence="10">
    <location>
        <position position="295"/>
    </location>
    <ligand>
        <name>L-histidine</name>
        <dbReference type="ChEBI" id="CHEBI:57595"/>
    </ligand>
</feature>
<keyword evidence="6 9" id="KW-0648">Protein biosynthesis</keyword>
<comment type="caution">
    <text evidence="12">The sequence shown here is derived from an EMBL/GenBank/DDBJ whole genome shotgun (WGS) entry which is preliminary data.</text>
</comment>
<dbReference type="PATRIC" id="fig|1702214.3.peg.1926"/>
<comment type="subcellular location">
    <subcellularLocation>
        <location evidence="9">Cytoplasm</location>
    </subcellularLocation>
</comment>
<dbReference type="PIRSF" id="PIRSF001549">
    <property type="entry name" value="His-tRNA_synth"/>
    <property type="match status" value="1"/>
</dbReference>
<dbReference type="EMBL" id="LIIK01000004">
    <property type="protein sequence ID" value="KQM09495.1"/>
    <property type="molecule type" value="Genomic_DNA"/>
</dbReference>
<accession>A0A0Q4BA40</accession>
<dbReference type="Gene3D" id="3.40.50.800">
    <property type="entry name" value="Anticodon-binding domain"/>
    <property type="match status" value="1"/>
</dbReference>
<dbReference type="EC" id="6.1.1.21" evidence="9"/>
<dbReference type="Proteomes" id="UP000054172">
    <property type="component" value="Unassembled WGS sequence"/>
</dbReference>
<dbReference type="GO" id="GO:0004821">
    <property type="term" value="F:histidine-tRNA ligase activity"/>
    <property type="evidence" value="ECO:0007669"/>
    <property type="project" value="UniProtKB-UniRule"/>
</dbReference>
<evidence type="ECO:0000256" key="10">
    <source>
        <dbReference type="PIRSR" id="PIRSR001549-1"/>
    </source>
</evidence>
<evidence type="ECO:0000256" key="9">
    <source>
        <dbReference type="HAMAP-Rule" id="MF_00127"/>
    </source>
</evidence>
<dbReference type="InterPro" id="IPR045864">
    <property type="entry name" value="aa-tRNA-synth_II/BPL/LPL"/>
</dbReference>
<dbReference type="SUPFAM" id="SSF52954">
    <property type="entry name" value="Class II aaRS ABD-related"/>
    <property type="match status" value="1"/>
</dbReference>
<dbReference type="GO" id="GO:0006427">
    <property type="term" value="P:histidyl-tRNA aminoacylation"/>
    <property type="evidence" value="ECO:0007669"/>
    <property type="project" value="UniProtKB-UniRule"/>
</dbReference>
<dbReference type="InterPro" id="IPR015807">
    <property type="entry name" value="His-tRNA-ligase"/>
</dbReference>
<feature type="binding site" evidence="10">
    <location>
        <position position="151"/>
    </location>
    <ligand>
        <name>L-histidine</name>
        <dbReference type="ChEBI" id="CHEBI:57595"/>
    </ligand>
</feature>
<dbReference type="PANTHER" id="PTHR11476:SF7">
    <property type="entry name" value="HISTIDINE--TRNA LIGASE"/>
    <property type="match status" value="1"/>
</dbReference>
<evidence type="ECO:0000256" key="8">
    <source>
        <dbReference type="ARBA" id="ARBA00047639"/>
    </source>
</evidence>
<evidence type="ECO:0000313" key="12">
    <source>
        <dbReference type="EMBL" id="KQM09495.1"/>
    </source>
</evidence>
<keyword evidence="5 9" id="KW-0067">ATP-binding</keyword>
<dbReference type="InterPro" id="IPR006195">
    <property type="entry name" value="aa-tRNA-synth_II"/>
</dbReference>
<keyword evidence="9" id="KW-0963">Cytoplasm</keyword>
<gene>
    <name evidence="9" type="primary">hisS</name>
    <name evidence="12" type="ORF">AL399_01645</name>
</gene>
<feature type="binding site" evidence="10">
    <location>
        <position position="147"/>
    </location>
    <ligand>
        <name>L-histidine</name>
        <dbReference type="ChEBI" id="CHEBI:57595"/>
    </ligand>
</feature>
<evidence type="ECO:0000259" key="11">
    <source>
        <dbReference type="PROSITE" id="PS50862"/>
    </source>
</evidence>
<evidence type="ECO:0000256" key="2">
    <source>
        <dbReference type="ARBA" id="ARBA00011738"/>
    </source>
</evidence>
<dbReference type="GO" id="GO:0005524">
    <property type="term" value="F:ATP binding"/>
    <property type="evidence" value="ECO:0007669"/>
    <property type="project" value="UniProtKB-UniRule"/>
</dbReference>
<dbReference type="Pfam" id="PF13393">
    <property type="entry name" value="tRNA-synt_His"/>
    <property type="match status" value="1"/>
</dbReference>
<keyword evidence="3 9" id="KW-0436">Ligase</keyword>
<dbReference type="InterPro" id="IPR004516">
    <property type="entry name" value="HisRS/HisZ"/>
</dbReference>
<comment type="subunit">
    <text evidence="2 9">Homodimer.</text>
</comment>
<sequence length="462" mass="51550">MAGQKVAVPKGMRDFSPLEVRKRKYLLNIIEAAFRRFGYEALETPAMENLSTLTGKYGDEGDKLLFRVLNSGDYLKGVELDKIGEMRPEVLAKQLCDRGMRYDLTVPFARYVANNWGELPHPFKRYQIQPVWRADRPQKGRYREFLQCDVDVVGTESLLCEVELIRIVEQVFGELGLKVTLLLNNRKILAGLAEVLGHPDKLVPMTVAIDKLAKTSAEAVREELRAAGFEEDKIGELLALLTTEADNAQTLGALDGMLAGNPQGEKGLEELRWILRYAEYSEVEMPVRVSPSLARGLSYYTGAIFEVVVDSEEFNVSVCGGGRFDNLTGIFGLAGVTGVGISFGADRIYDALELLKLFPGDLDSSLDFLILNLCEAAYPLCVRMATLAHAQDYSCMIYPEVTKMRKQLEYADKRRALFAIIVGDRELEAQEVVVRNMMDGNQRAVPLDRVAEEIFGITPGLE</sequence>
<dbReference type="PROSITE" id="PS50862">
    <property type="entry name" value="AA_TRNA_LIGASE_II"/>
    <property type="match status" value="1"/>
</dbReference>
<name>A0A0Q4BA40_9BACT</name>
<organism evidence="12 13">
    <name type="scientific">Candidatus [Bacteroides] periocalifornicus</name>
    <dbReference type="NCBI Taxonomy" id="1702214"/>
    <lineage>
        <taxon>Bacteria</taxon>
        <taxon>Pseudomonadati</taxon>
        <taxon>Bacteroidota</taxon>
    </lineage>
</organism>
<evidence type="ECO:0000256" key="5">
    <source>
        <dbReference type="ARBA" id="ARBA00022840"/>
    </source>
</evidence>
<evidence type="ECO:0000256" key="3">
    <source>
        <dbReference type="ARBA" id="ARBA00022598"/>
    </source>
</evidence>
<keyword evidence="7 9" id="KW-0030">Aminoacyl-tRNA synthetase</keyword>
<dbReference type="HAMAP" id="MF_00127">
    <property type="entry name" value="His_tRNA_synth"/>
    <property type="match status" value="1"/>
</dbReference>
<evidence type="ECO:0000256" key="1">
    <source>
        <dbReference type="ARBA" id="ARBA00008226"/>
    </source>
</evidence>
<dbReference type="InterPro" id="IPR036621">
    <property type="entry name" value="Anticodon-bd_dom_sf"/>
</dbReference>
<dbReference type="CDD" id="cd00773">
    <property type="entry name" value="HisRS-like_core"/>
    <property type="match status" value="1"/>
</dbReference>
<protein>
    <recommendedName>
        <fullName evidence="9">Histidine--tRNA ligase</fullName>
        <ecNumber evidence="9">6.1.1.21</ecNumber>
    </recommendedName>
    <alternativeName>
        <fullName evidence="9">Histidyl-tRNA synthetase</fullName>
        <shortName evidence="9">HisRS</shortName>
    </alternativeName>
</protein>
<reference evidence="12" key="1">
    <citation type="submission" date="2015-08" db="EMBL/GenBank/DDBJ databases">
        <title>Candidatus Bacteriodes Periocalifornicus.</title>
        <authorList>
            <person name="McLean J.S."/>
            <person name="Kelley S."/>
        </authorList>
    </citation>
    <scope>NUCLEOTIDE SEQUENCE [LARGE SCALE GENOMIC DNA]</scope>
    <source>
        <strain evidence="12">12B</strain>
    </source>
</reference>
<dbReference type="PANTHER" id="PTHR11476">
    <property type="entry name" value="HISTIDYL-TRNA SYNTHETASE"/>
    <property type="match status" value="1"/>
</dbReference>
<keyword evidence="13" id="KW-1185">Reference proteome</keyword>
<evidence type="ECO:0000256" key="4">
    <source>
        <dbReference type="ARBA" id="ARBA00022741"/>
    </source>
</evidence>
<feature type="binding site" evidence="10">
    <location>
        <begin position="299"/>
        <end position="300"/>
    </location>
    <ligand>
        <name>L-histidine</name>
        <dbReference type="ChEBI" id="CHEBI:57595"/>
    </ligand>
</feature>
<dbReference type="AlphaFoldDB" id="A0A0Q4BA40"/>
<evidence type="ECO:0000313" key="13">
    <source>
        <dbReference type="Proteomes" id="UP000054172"/>
    </source>
</evidence>
<feature type="binding site" evidence="10">
    <location>
        <position position="133"/>
    </location>
    <ligand>
        <name>L-histidine</name>
        <dbReference type="ChEBI" id="CHEBI:57595"/>
    </ligand>
</feature>
<dbReference type="InterPro" id="IPR004154">
    <property type="entry name" value="Anticodon-bd"/>
</dbReference>
<dbReference type="GO" id="GO:0005737">
    <property type="term" value="C:cytoplasm"/>
    <property type="evidence" value="ECO:0007669"/>
    <property type="project" value="UniProtKB-SubCell"/>
</dbReference>
<comment type="catalytic activity">
    <reaction evidence="8 9">
        <text>tRNA(His) + L-histidine + ATP = L-histidyl-tRNA(His) + AMP + diphosphate + H(+)</text>
        <dbReference type="Rhea" id="RHEA:17313"/>
        <dbReference type="Rhea" id="RHEA-COMP:9665"/>
        <dbReference type="Rhea" id="RHEA-COMP:9689"/>
        <dbReference type="ChEBI" id="CHEBI:15378"/>
        <dbReference type="ChEBI" id="CHEBI:30616"/>
        <dbReference type="ChEBI" id="CHEBI:33019"/>
        <dbReference type="ChEBI" id="CHEBI:57595"/>
        <dbReference type="ChEBI" id="CHEBI:78442"/>
        <dbReference type="ChEBI" id="CHEBI:78527"/>
        <dbReference type="ChEBI" id="CHEBI:456215"/>
        <dbReference type="EC" id="6.1.1.21"/>
    </reaction>
</comment>
<feature type="binding site" evidence="10">
    <location>
        <begin position="103"/>
        <end position="105"/>
    </location>
    <ligand>
        <name>L-histidine</name>
        <dbReference type="ChEBI" id="CHEBI:57595"/>
    </ligand>
</feature>
<keyword evidence="4 9" id="KW-0547">Nucleotide-binding</keyword>
<feature type="domain" description="Aminoacyl-transfer RNA synthetases class-II family profile" evidence="11">
    <location>
        <begin position="1"/>
        <end position="379"/>
    </location>
</feature>
<dbReference type="SUPFAM" id="SSF55681">
    <property type="entry name" value="Class II aaRS and biotin synthetases"/>
    <property type="match status" value="1"/>
</dbReference>
<dbReference type="NCBIfam" id="TIGR00442">
    <property type="entry name" value="hisS"/>
    <property type="match status" value="1"/>
</dbReference>